<dbReference type="SUPFAM" id="SSF74650">
    <property type="entry name" value="Galactose mutarotase-like"/>
    <property type="match status" value="1"/>
</dbReference>
<accession>A0ABX0G8L5</accession>
<protein>
    <submittedName>
        <fullName evidence="1">Aldose 1-epimerase</fullName>
    </submittedName>
</protein>
<evidence type="ECO:0000313" key="1">
    <source>
        <dbReference type="EMBL" id="NHB77605.1"/>
    </source>
</evidence>
<gene>
    <name evidence="1" type="ORF">G8O29_12775</name>
</gene>
<dbReference type="Gene3D" id="2.70.98.10">
    <property type="match status" value="1"/>
</dbReference>
<comment type="caution">
    <text evidence="1">The sequence shown here is derived from an EMBL/GenBank/DDBJ whole genome shotgun (WGS) entry which is preliminary data.</text>
</comment>
<sequence length="291" mass="31366">MIELRAGAARALVGARHGAALAALDVAGQPVLRPLRAGCEADPFAWAMNILAPFSNRVSVPVLVDGKPVRLTPNLAGEPFPIHGDAFQRPWQVQGHAPDTVCLDLPDGAFGPLRHAARLTYRLCPDSLDASLVLRNRADGPLPFGGGFHPWFPRSELTRIAFQANGWWPENARHLPRTQAPEPIPDALDYRGLRLLPEGWINAGFDGWTGSALIRQGPEAMSCTLEATGLSTLLLYSPGRAADFFCLEPVSHPVDAHALAGQPGLRFLRPGETMAFGMTLTWRSVNADPSA</sequence>
<name>A0ABX0G8L5_9RHOB</name>
<dbReference type="Pfam" id="PF01263">
    <property type="entry name" value="Aldose_epim"/>
    <property type="match status" value="1"/>
</dbReference>
<keyword evidence="2" id="KW-1185">Reference proteome</keyword>
<dbReference type="CDD" id="cd09021">
    <property type="entry name" value="Aldose_epim_Ec_YphB"/>
    <property type="match status" value="1"/>
</dbReference>
<proteinExistence type="predicted"/>
<evidence type="ECO:0000313" key="2">
    <source>
        <dbReference type="Proteomes" id="UP001515660"/>
    </source>
</evidence>
<dbReference type="EMBL" id="JAANHS010000009">
    <property type="protein sequence ID" value="NHB77605.1"/>
    <property type="molecule type" value="Genomic_DNA"/>
</dbReference>
<dbReference type="InterPro" id="IPR011013">
    <property type="entry name" value="Gal_mutarotase_sf_dom"/>
</dbReference>
<dbReference type="InterPro" id="IPR014718">
    <property type="entry name" value="GH-type_carb-bd"/>
</dbReference>
<dbReference type="Proteomes" id="UP001515660">
    <property type="component" value="Unassembled WGS sequence"/>
</dbReference>
<organism evidence="1 2">
    <name type="scientific">Rhodobacter calidifons</name>
    <dbReference type="NCBI Taxonomy" id="2715277"/>
    <lineage>
        <taxon>Bacteria</taxon>
        <taxon>Pseudomonadati</taxon>
        <taxon>Pseudomonadota</taxon>
        <taxon>Alphaproteobacteria</taxon>
        <taxon>Rhodobacterales</taxon>
        <taxon>Rhodobacter group</taxon>
        <taxon>Rhodobacter</taxon>
    </lineage>
</organism>
<reference evidence="1 2" key="1">
    <citation type="journal article" date="2022" name="Microorganisms">
        <title>Genome Sequence and Characterization of a Xanthorhodopsin-Containing, Aerobic Anoxygenic Phototrophic Rhodobacter Species, Isolated from Mesophilic Conditions at Yellowstone National Park.</title>
        <authorList>
            <person name="Kyndt J.A."/>
            <person name="Robertson S."/>
            <person name="Shoffstall I.B."/>
            <person name="Ramaley R.F."/>
            <person name="Meyer T.E."/>
        </authorList>
    </citation>
    <scope>NUCLEOTIDE SEQUENCE [LARGE SCALE GENOMIC DNA]</scope>
    <source>
        <strain evidence="1 2">M37P</strain>
    </source>
</reference>
<dbReference type="InterPro" id="IPR008183">
    <property type="entry name" value="Aldose_1/G6P_1-epimerase"/>
</dbReference>
<dbReference type="RefSeq" id="WP_166403625.1">
    <property type="nucleotide sequence ID" value="NZ_JAANHS010000009.1"/>
</dbReference>